<organism evidence="1 2">
    <name type="scientific">Lysinibacillus capsici</name>
    <dbReference type="NCBI Taxonomy" id="2115968"/>
    <lineage>
        <taxon>Bacteria</taxon>
        <taxon>Bacillati</taxon>
        <taxon>Bacillota</taxon>
        <taxon>Bacilli</taxon>
        <taxon>Bacillales</taxon>
        <taxon>Bacillaceae</taxon>
        <taxon>Lysinibacillus</taxon>
    </lineage>
</organism>
<dbReference type="AlphaFoldDB" id="A0A2X1BRX4"/>
<name>A0A2X1BRX4_9BACI</name>
<accession>A0A2X1BRX4</accession>
<evidence type="ECO:0000313" key="1">
    <source>
        <dbReference type="EMBL" id="SPU38695.1"/>
    </source>
</evidence>
<dbReference type="EMBL" id="UAQE01000004">
    <property type="protein sequence ID" value="SPU38695.1"/>
    <property type="molecule type" value="Genomic_DNA"/>
</dbReference>
<reference evidence="1 2" key="1">
    <citation type="submission" date="2018-06" db="EMBL/GenBank/DDBJ databases">
        <authorList>
            <consortium name="Pathogen Informatics"/>
            <person name="Doyle S."/>
        </authorList>
    </citation>
    <scope>NUCLEOTIDE SEQUENCE [LARGE SCALE GENOMIC DNA]</scope>
    <source>
        <strain evidence="1 2">NCTC7582</strain>
    </source>
</reference>
<gene>
    <name evidence="1" type="ORF">NCTC7582_04660</name>
</gene>
<evidence type="ECO:0000313" key="2">
    <source>
        <dbReference type="Proteomes" id="UP000251431"/>
    </source>
</evidence>
<dbReference type="Proteomes" id="UP000251431">
    <property type="component" value="Unassembled WGS sequence"/>
</dbReference>
<sequence length="31" mass="3512">MVLIRQHIVSTAVAIKVTGGRKNTREKNMYP</sequence>
<proteinExistence type="predicted"/>
<protein>
    <submittedName>
        <fullName evidence="1">Uncharacterized protein</fullName>
    </submittedName>
</protein>